<evidence type="ECO:0000313" key="3">
    <source>
        <dbReference type="Proteomes" id="UP000294616"/>
    </source>
</evidence>
<proteinExistence type="predicted"/>
<comment type="caution">
    <text evidence="2">The sequence shown here is derived from an EMBL/GenBank/DDBJ whole genome shotgun (WGS) entry which is preliminary data.</text>
</comment>
<organism evidence="2 3">
    <name type="scientific">Albibacterium bauzanense</name>
    <dbReference type="NCBI Taxonomy" id="653929"/>
    <lineage>
        <taxon>Bacteria</taxon>
        <taxon>Pseudomonadati</taxon>
        <taxon>Bacteroidota</taxon>
        <taxon>Sphingobacteriia</taxon>
        <taxon>Sphingobacteriales</taxon>
        <taxon>Sphingobacteriaceae</taxon>
        <taxon>Albibacterium</taxon>
    </lineage>
</organism>
<evidence type="ECO:0000313" key="2">
    <source>
        <dbReference type="EMBL" id="TCK83118.1"/>
    </source>
</evidence>
<dbReference type="Proteomes" id="UP000294616">
    <property type="component" value="Unassembled WGS sequence"/>
</dbReference>
<reference evidence="2 3" key="1">
    <citation type="submission" date="2019-03" db="EMBL/GenBank/DDBJ databases">
        <title>Genomic Encyclopedia of Archaeal and Bacterial Type Strains, Phase II (KMG-II): from individual species to whole genera.</title>
        <authorList>
            <person name="Goeker M."/>
        </authorList>
    </citation>
    <scope>NUCLEOTIDE SEQUENCE [LARGE SCALE GENOMIC DNA]</scope>
    <source>
        <strain evidence="2 3">DSM 22554</strain>
    </source>
</reference>
<name>A0A4R1LUT5_9SPHI</name>
<protein>
    <recommendedName>
        <fullName evidence="4">Lipocalin-like protein</fullName>
    </recommendedName>
</protein>
<accession>A0A4R1LUT5</accession>
<evidence type="ECO:0000256" key="1">
    <source>
        <dbReference type="SAM" id="SignalP"/>
    </source>
</evidence>
<dbReference type="RefSeq" id="WP_132223743.1">
    <property type="nucleotide sequence ID" value="NZ_SMGO01000002.1"/>
</dbReference>
<sequence>MKKLSLLFAIVMGLFMTLDTNAQTTEGTFEGKWNVTIFDTPNGDAQMTFVFENKDGKLNGVVLDTNGGEMSKVTGITMSQNDKRLYGDFTAEGYDINIMLNLVDNDHVKGNVMDMFDASGVRIKENQ</sequence>
<feature type="chain" id="PRO_5020685968" description="Lipocalin-like protein" evidence="1">
    <location>
        <begin position="23"/>
        <end position="127"/>
    </location>
</feature>
<dbReference type="AlphaFoldDB" id="A0A4R1LUT5"/>
<dbReference type="OrthoDB" id="1100674at2"/>
<evidence type="ECO:0008006" key="4">
    <source>
        <dbReference type="Google" id="ProtNLM"/>
    </source>
</evidence>
<gene>
    <name evidence="2" type="ORF">C8N28_1707</name>
</gene>
<feature type="signal peptide" evidence="1">
    <location>
        <begin position="1"/>
        <end position="22"/>
    </location>
</feature>
<keyword evidence="3" id="KW-1185">Reference proteome</keyword>
<dbReference type="EMBL" id="SMGO01000002">
    <property type="protein sequence ID" value="TCK83118.1"/>
    <property type="molecule type" value="Genomic_DNA"/>
</dbReference>
<keyword evidence="1" id="KW-0732">Signal</keyword>